<feature type="region of interest" description="Disordered" evidence="2">
    <location>
        <begin position="1"/>
        <end position="63"/>
    </location>
</feature>
<sequence>MIVSDSDSATPSFNSRQADHSASGRTPSHTQSSRLSPSAVPSQKRRRLRKQFPSPTPADEGSRVELDENIMALCHCQITDRGFADATDMVGPSIEVLRPTKTQTALDAPSGFFTVHLVSLKKGLCFPLHLLLIEFLNLVDLLPCQLVPNSHRYITGYLVRCKDVGVKPTLDHFLFTFKLTKGHKDWASYASLLQREEMDGDLILSRFTAGRKRKREAKGQGKRSSSHREESPSREPAVIVVEDQDDAALETGTIAGHSPPHSVMPGGDLVGSSQGVASERPPSSSAVTYEVATGGRSTRLCVPPPPQSLGDVQLETLITLPAEDQARISAGSEDDLDNMVLLRLSQAMLGMIEVVGRKRSRQAALDEAMKAAEAKQKELQEEVARLTRELEEKESRCAALVAEKASQVDRCVALEADKASLSSEVEAVSARLVELEGEKSDLIQQLEVERSDRVRHAEETVESFKFSPDFTMVPQEQMDKLTAE</sequence>
<dbReference type="EMBL" id="OOIL02001284">
    <property type="protein sequence ID" value="VFQ73964.1"/>
    <property type="molecule type" value="Genomic_DNA"/>
</dbReference>
<keyword evidence="1" id="KW-0175">Coiled coil</keyword>
<gene>
    <name evidence="3" type="ORF">CCAM_LOCUS15740</name>
</gene>
<dbReference type="Gene3D" id="1.20.5.340">
    <property type="match status" value="1"/>
</dbReference>
<protein>
    <submittedName>
        <fullName evidence="3">Uncharacterized protein</fullName>
    </submittedName>
</protein>
<dbReference type="Proteomes" id="UP000595140">
    <property type="component" value="Unassembled WGS sequence"/>
</dbReference>
<evidence type="ECO:0000256" key="1">
    <source>
        <dbReference type="SAM" id="Coils"/>
    </source>
</evidence>
<accession>A0A484LCF0</accession>
<evidence type="ECO:0000313" key="4">
    <source>
        <dbReference type="Proteomes" id="UP000595140"/>
    </source>
</evidence>
<feature type="compositionally biased region" description="Polar residues" evidence="2">
    <location>
        <begin position="1"/>
        <end position="16"/>
    </location>
</feature>
<organism evidence="3 4">
    <name type="scientific">Cuscuta campestris</name>
    <dbReference type="NCBI Taxonomy" id="132261"/>
    <lineage>
        <taxon>Eukaryota</taxon>
        <taxon>Viridiplantae</taxon>
        <taxon>Streptophyta</taxon>
        <taxon>Embryophyta</taxon>
        <taxon>Tracheophyta</taxon>
        <taxon>Spermatophyta</taxon>
        <taxon>Magnoliopsida</taxon>
        <taxon>eudicotyledons</taxon>
        <taxon>Gunneridae</taxon>
        <taxon>Pentapetalae</taxon>
        <taxon>asterids</taxon>
        <taxon>lamiids</taxon>
        <taxon>Solanales</taxon>
        <taxon>Convolvulaceae</taxon>
        <taxon>Cuscuteae</taxon>
        <taxon>Cuscuta</taxon>
        <taxon>Cuscuta subgen. Grammica</taxon>
        <taxon>Cuscuta sect. Cleistogrammica</taxon>
    </lineage>
</organism>
<evidence type="ECO:0000256" key="2">
    <source>
        <dbReference type="SAM" id="MobiDB-lite"/>
    </source>
</evidence>
<feature type="coiled-coil region" evidence="1">
    <location>
        <begin position="362"/>
        <end position="452"/>
    </location>
</feature>
<dbReference type="OrthoDB" id="1752359at2759"/>
<name>A0A484LCF0_9ASTE</name>
<reference evidence="3 4" key="1">
    <citation type="submission" date="2018-04" db="EMBL/GenBank/DDBJ databases">
        <authorList>
            <person name="Vogel A."/>
        </authorList>
    </citation>
    <scope>NUCLEOTIDE SEQUENCE [LARGE SCALE GENOMIC DNA]</scope>
</reference>
<feature type="region of interest" description="Disordered" evidence="2">
    <location>
        <begin position="212"/>
        <end position="238"/>
    </location>
</feature>
<dbReference type="AlphaFoldDB" id="A0A484LCF0"/>
<proteinExistence type="predicted"/>
<keyword evidence="4" id="KW-1185">Reference proteome</keyword>
<feature type="compositionally biased region" description="Basic residues" evidence="2">
    <location>
        <begin position="212"/>
        <end position="225"/>
    </location>
</feature>
<evidence type="ECO:0000313" key="3">
    <source>
        <dbReference type="EMBL" id="VFQ73964.1"/>
    </source>
</evidence>
<feature type="compositionally biased region" description="Polar residues" evidence="2">
    <location>
        <begin position="23"/>
        <end position="41"/>
    </location>
</feature>